<dbReference type="Gene3D" id="2.120.10.80">
    <property type="entry name" value="Kelch-type beta propeller"/>
    <property type="match status" value="1"/>
</dbReference>
<dbReference type="SUPFAM" id="SSF81383">
    <property type="entry name" value="F-box domain"/>
    <property type="match status" value="1"/>
</dbReference>
<sequence length="366" mass="41315">MTMSCTENLKNTMTHLTLISGLPDDLAILCLSRVPRRYHRVLKCVSRRWRDLLGSEEWHISRRRNNTEECWVYAVCKVNLKEHLCYVLDPDPTYRNWKLMQCMRTPCSQNDGMSIIALGKKVYLLGGCTWQEDATDDVHCYDASSNKWAVSSRMPTASSDFQKIFDNNMCYFASTSLNEKLYIGSGFGLNSKSPKSWDIYNSNSDSWISHKNPLPNHDIVKFIAFDAKLYTIHRSEKGLHYAGIYDPASATWQITDDEIALCSCGPTVVVDGTLYMLDETLGARLMKWENAQKEWALIGRLSHHLIRPPCHLVAIGRSIYVIGQGLSTMVIDVDEAAKGKGILVGFSFSPILGLDHNVISCSTITI</sequence>
<dbReference type="InterPro" id="IPR015915">
    <property type="entry name" value="Kelch-typ_b-propeller"/>
</dbReference>
<evidence type="ECO:0000313" key="5">
    <source>
        <dbReference type="Proteomes" id="UP000734854"/>
    </source>
</evidence>
<proteinExistence type="predicted"/>
<dbReference type="Pfam" id="PF01344">
    <property type="entry name" value="Kelch_1"/>
    <property type="match status" value="1"/>
</dbReference>
<comment type="caution">
    <text evidence="4">The sequence shown here is derived from an EMBL/GenBank/DDBJ whole genome shotgun (WGS) entry which is preliminary data.</text>
</comment>
<dbReference type="InterPro" id="IPR006652">
    <property type="entry name" value="Kelch_1"/>
</dbReference>
<dbReference type="Pfam" id="PF00646">
    <property type="entry name" value="F-box"/>
    <property type="match status" value="1"/>
</dbReference>
<dbReference type="SUPFAM" id="SSF117281">
    <property type="entry name" value="Kelch motif"/>
    <property type="match status" value="1"/>
</dbReference>
<keyword evidence="5" id="KW-1185">Reference proteome</keyword>
<dbReference type="InterPro" id="IPR036047">
    <property type="entry name" value="F-box-like_dom_sf"/>
</dbReference>
<evidence type="ECO:0000256" key="2">
    <source>
        <dbReference type="ARBA" id="ARBA00022737"/>
    </source>
</evidence>
<dbReference type="SMART" id="SM00256">
    <property type="entry name" value="FBOX"/>
    <property type="match status" value="1"/>
</dbReference>
<reference evidence="4 5" key="1">
    <citation type="submission" date="2020-08" db="EMBL/GenBank/DDBJ databases">
        <title>Plant Genome Project.</title>
        <authorList>
            <person name="Zhang R.-G."/>
        </authorList>
    </citation>
    <scope>NUCLEOTIDE SEQUENCE [LARGE SCALE GENOMIC DNA]</scope>
    <source>
        <tissue evidence="4">Rhizome</tissue>
    </source>
</reference>
<dbReference type="EMBL" id="JACMSC010000017">
    <property type="protein sequence ID" value="KAG6479288.1"/>
    <property type="molecule type" value="Genomic_DNA"/>
</dbReference>
<feature type="domain" description="F-box" evidence="3">
    <location>
        <begin position="22"/>
        <end position="62"/>
    </location>
</feature>
<evidence type="ECO:0000259" key="3">
    <source>
        <dbReference type="SMART" id="SM00256"/>
    </source>
</evidence>
<dbReference type="PANTHER" id="PTHR46344">
    <property type="entry name" value="OS02G0202900 PROTEIN"/>
    <property type="match status" value="1"/>
</dbReference>
<protein>
    <recommendedName>
        <fullName evidence="3">F-box domain-containing protein</fullName>
    </recommendedName>
</protein>
<dbReference type="AlphaFoldDB" id="A0A8J5F5W4"/>
<evidence type="ECO:0000313" key="4">
    <source>
        <dbReference type="EMBL" id="KAG6479288.1"/>
    </source>
</evidence>
<dbReference type="PANTHER" id="PTHR46344:SF26">
    <property type="entry name" value="F-BOX DOMAIN-CONTAINING PROTEIN"/>
    <property type="match status" value="1"/>
</dbReference>
<evidence type="ECO:0000256" key="1">
    <source>
        <dbReference type="ARBA" id="ARBA00022441"/>
    </source>
</evidence>
<accession>A0A8J5F5W4</accession>
<gene>
    <name evidence="4" type="ORF">ZIOFF_062751</name>
</gene>
<keyword evidence="1" id="KW-0880">Kelch repeat</keyword>
<dbReference type="InterPro" id="IPR001810">
    <property type="entry name" value="F-box_dom"/>
</dbReference>
<dbReference type="Proteomes" id="UP000734854">
    <property type="component" value="Unassembled WGS sequence"/>
</dbReference>
<name>A0A8J5F5W4_ZINOF</name>
<keyword evidence="2" id="KW-0677">Repeat</keyword>
<organism evidence="4 5">
    <name type="scientific">Zingiber officinale</name>
    <name type="common">Ginger</name>
    <name type="synonym">Amomum zingiber</name>
    <dbReference type="NCBI Taxonomy" id="94328"/>
    <lineage>
        <taxon>Eukaryota</taxon>
        <taxon>Viridiplantae</taxon>
        <taxon>Streptophyta</taxon>
        <taxon>Embryophyta</taxon>
        <taxon>Tracheophyta</taxon>
        <taxon>Spermatophyta</taxon>
        <taxon>Magnoliopsida</taxon>
        <taxon>Liliopsida</taxon>
        <taxon>Zingiberales</taxon>
        <taxon>Zingiberaceae</taxon>
        <taxon>Zingiber</taxon>
    </lineage>
</organism>
<dbReference type="CDD" id="cd22152">
    <property type="entry name" value="F-box_AtAFR-like"/>
    <property type="match status" value="1"/>
</dbReference>